<keyword evidence="11" id="KW-0411">Iron-sulfur</keyword>
<evidence type="ECO:0000256" key="10">
    <source>
        <dbReference type="ARBA" id="ARBA00023004"/>
    </source>
</evidence>
<name>A0A803FSZ8_9GAMM</name>
<dbReference type="InterPro" id="IPR015797">
    <property type="entry name" value="NUDIX_hydrolase-like_dom_sf"/>
</dbReference>
<gene>
    <name evidence="16" type="primary">mutY</name>
    <name evidence="16" type="ORF">ERCIPICE3303_114</name>
</gene>
<dbReference type="Gene3D" id="1.10.340.30">
    <property type="entry name" value="Hypothetical protein, domain 2"/>
    <property type="match status" value="1"/>
</dbReference>
<comment type="catalytic activity">
    <reaction evidence="1 14">
        <text>Hydrolyzes free adenine bases from 7,8-dihydro-8-oxoguanine:adenine mismatched double-stranded DNA, leaving an apurinic site.</text>
        <dbReference type="EC" id="3.2.2.31"/>
    </reaction>
</comment>
<keyword evidence="6" id="KW-0004">4Fe-4S</keyword>
<dbReference type="EC" id="3.2.2.31" evidence="4 14"/>
<dbReference type="NCBIfam" id="TIGR01084">
    <property type="entry name" value="mutY"/>
    <property type="match status" value="1"/>
</dbReference>
<evidence type="ECO:0000256" key="6">
    <source>
        <dbReference type="ARBA" id="ARBA00022485"/>
    </source>
</evidence>
<protein>
    <recommendedName>
        <fullName evidence="5 14">Adenine DNA glycosylase</fullName>
        <ecNumber evidence="4 14">3.2.2.31</ecNumber>
    </recommendedName>
</protein>
<evidence type="ECO:0000256" key="13">
    <source>
        <dbReference type="ARBA" id="ARBA00023295"/>
    </source>
</evidence>
<dbReference type="FunFam" id="1.10.340.30:FF:000002">
    <property type="entry name" value="Adenine DNA glycosylase"/>
    <property type="match status" value="1"/>
</dbReference>
<sequence length="346" mass="39747">MQVKGFSKRILIWSNTHGRTSLPWQQNKTLYTVWVSEVMLQQTLVATVVPYFERFIIRFPDIKSLAISPLDDILYLWTGLGYYIRARNLHKSAELILNKYDGIFPTSLEEVLALPGIGRSTAGAILSLTLGKNFPILDGNVKRVLTRYFSISGWPGRKSIEKKLWAVSREVTPSSETGEYNQAMMDLGSLVCTNSNPRCFICPLYTGCSSRIHSSWMQYPGKKPGFTLPHKKTWFLLIQVGKKIWLQRRPLNGVWAGLFCFPEYKSEVDLRLSIKQYLLSNHKIYQMDLIRHTFSHFYLDIIPIRVELSTICNVHHYGVGVWYNLLDPPSVGLSAPIVRLINILRY</sequence>
<dbReference type="CDD" id="cd03431">
    <property type="entry name" value="NUDIX_DNA_Glycosylase_C-MutY"/>
    <property type="match status" value="1"/>
</dbReference>
<feature type="domain" description="HhH-GPD" evidence="15">
    <location>
        <begin position="39"/>
        <end position="190"/>
    </location>
</feature>
<evidence type="ECO:0000256" key="3">
    <source>
        <dbReference type="ARBA" id="ARBA00008343"/>
    </source>
</evidence>
<keyword evidence="12" id="KW-0234">DNA repair</keyword>
<evidence type="ECO:0000256" key="7">
    <source>
        <dbReference type="ARBA" id="ARBA00022723"/>
    </source>
</evidence>
<keyword evidence="13 14" id="KW-0326">Glycosidase</keyword>
<dbReference type="AlphaFoldDB" id="A0A803FSZ8"/>
<dbReference type="InterPro" id="IPR023170">
    <property type="entry name" value="HhH_base_excis_C"/>
</dbReference>
<dbReference type="OrthoDB" id="9802365at2"/>
<dbReference type="SMART" id="SM00478">
    <property type="entry name" value="ENDO3c"/>
    <property type="match status" value="1"/>
</dbReference>
<dbReference type="GO" id="GO:0006298">
    <property type="term" value="P:mismatch repair"/>
    <property type="evidence" value="ECO:0007669"/>
    <property type="project" value="TreeGrafter"/>
</dbReference>
<dbReference type="PANTHER" id="PTHR42944:SF1">
    <property type="entry name" value="ADENINE DNA GLYCOSYLASE"/>
    <property type="match status" value="1"/>
</dbReference>
<comment type="similarity">
    <text evidence="3 14">Belongs to the Nth/MutY family.</text>
</comment>
<dbReference type="NCBIfam" id="NF008132">
    <property type="entry name" value="PRK10880.1"/>
    <property type="match status" value="1"/>
</dbReference>
<dbReference type="GO" id="GO:0034039">
    <property type="term" value="F:8-oxo-7,8-dihydroguanine DNA N-glycosylase activity"/>
    <property type="evidence" value="ECO:0007669"/>
    <property type="project" value="TreeGrafter"/>
</dbReference>
<dbReference type="RefSeq" id="WP_157990819.1">
    <property type="nucleotide sequence ID" value="NZ_LR217737.1"/>
</dbReference>
<evidence type="ECO:0000313" key="16">
    <source>
        <dbReference type="EMBL" id="VFP87397.1"/>
    </source>
</evidence>
<organism evidence="16 17">
    <name type="scientific">Candidatus Erwinia haradaeae</name>
    <dbReference type="NCBI Taxonomy" id="1922217"/>
    <lineage>
        <taxon>Bacteria</taxon>
        <taxon>Pseudomonadati</taxon>
        <taxon>Pseudomonadota</taxon>
        <taxon>Gammaproteobacteria</taxon>
        <taxon>Enterobacterales</taxon>
        <taxon>Erwiniaceae</taxon>
        <taxon>Erwinia</taxon>
    </lineage>
</organism>
<evidence type="ECO:0000256" key="4">
    <source>
        <dbReference type="ARBA" id="ARBA00012045"/>
    </source>
</evidence>
<evidence type="ECO:0000256" key="11">
    <source>
        <dbReference type="ARBA" id="ARBA00023014"/>
    </source>
</evidence>
<dbReference type="Pfam" id="PF00730">
    <property type="entry name" value="HhH-GPD"/>
    <property type="match status" value="1"/>
</dbReference>
<dbReference type="PROSITE" id="PS00764">
    <property type="entry name" value="ENDONUCLEASE_III_1"/>
    <property type="match status" value="1"/>
</dbReference>
<dbReference type="CDD" id="cd00056">
    <property type="entry name" value="ENDO3c"/>
    <property type="match status" value="1"/>
</dbReference>
<evidence type="ECO:0000256" key="12">
    <source>
        <dbReference type="ARBA" id="ARBA00023204"/>
    </source>
</evidence>
<dbReference type="InterPro" id="IPR003265">
    <property type="entry name" value="HhH-GPD_domain"/>
</dbReference>
<dbReference type="EMBL" id="LR217737">
    <property type="protein sequence ID" value="VFP87397.1"/>
    <property type="molecule type" value="Genomic_DNA"/>
</dbReference>
<evidence type="ECO:0000256" key="14">
    <source>
        <dbReference type="RuleBase" id="RU365096"/>
    </source>
</evidence>
<dbReference type="GO" id="GO:0035485">
    <property type="term" value="F:adenine/guanine mispair binding"/>
    <property type="evidence" value="ECO:0007669"/>
    <property type="project" value="TreeGrafter"/>
</dbReference>
<dbReference type="SUPFAM" id="SSF55811">
    <property type="entry name" value="Nudix"/>
    <property type="match status" value="1"/>
</dbReference>
<accession>A0A803FSZ8</accession>
<dbReference type="GO" id="GO:0032357">
    <property type="term" value="F:oxidized purine DNA binding"/>
    <property type="evidence" value="ECO:0007669"/>
    <property type="project" value="TreeGrafter"/>
</dbReference>
<dbReference type="Pfam" id="PF00633">
    <property type="entry name" value="HHH"/>
    <property type="match status" value="1"/>
</dbReference>
<dbReference type="InterPro" id="IPR004035">
    <property type="entry name" value="Endouclease-III_FeS-bd_BS"/>
</dbReference>
<dbReference type="GO" id="GO:0000701">
    <property type="term" value="F:purine-specific mismatch base pair DNA N-glycosylase activity"/>
    <property type="evidence" value="ECO:0007669"/>
    <property type="project" value="UniProtKB-EC"/>
</dbReference>
<keyword evidence="8 14" id="KW-0227">DNA damage</keyword>
<comment type="function">
    <text evidence="2">Adenine glycosylase active on G-A mispairs. MutY also corrects error-prone DNA synthesis past GO lesions which are due to the oxidatively damaged form of guanine: 7,8-dihydro-8-oxoguanine (8-oxo-dGTP).</text>
</comment>
<dbReference type="SUPFAM" id="SSF48150">
    <property type="entry name" value="DNA-glycosylase"/>
    <property type="match status" value="1"/>
</dbReference>
<dbReference type="PANTHER" id="PTHR42944">
    <property type="entry name" value="ADENINE DNA GLYCOSYLASE"/>
    <property type="match status" value="1"/>
</dbReference>
<dbReference type="Proteomes" id="UP000294289">
    <property type="component" value="Chromosome"/>
</dbReference>
<keyword evidence="10 14" id="KW-0408">Iron</keyword>
<dbReference type="InterPro" id="IPR044298">
    <property type="entry name" value="MIG/MutY"/>
</dbReference>
<keyword evidence="7" id="KW-0479">Metal-binding</keyword>
<evidence type="ECO:0000313" key="17">
    <source>
        <dbReference type="Proteomes" id="UP000294289"/>
    </source>
</evidence>
<reference evidence="16 17" key="1">
    <citation type="submission" date="2019-02" db="EMBL/GenBank/DDBJ databases">
        <authorList>
            <person name="Manzano-Marin A."/>
            <person name="Manzano-Marin A."/>
        </authorList>
    </citation>
    <scope>NUCLEOTIDE SEQUENCE [LARGE SCALE GENOMIC DNA]</scope>
    <source>
        <strain evidence="16 17">ErCipiceae</strain>
    </source>
</reference>
<evidence type="ECO:0000256" key="1">
    <source>
        <dbReference type="ARBA" id="ARBA00000843"/>
    </source>
</evidence>
<dbReference type="InterPro" id="IPR011257">
    <property type="entry name" value="DNA_glycosylase"/>
</dbReference>
<dbReference type="GO" id="GO:0006284">
    <property type="term" value="P:base-excision repair"/>
    <property type="evidence" value="ECO:0007669"/>
    <property type="project" value="UniProtKB-UniRule"/>
</dbReference>
<dbReference type="Pfam" id="PF14815">
    <property type="entry name" value="NUDIX_4"/>
    <property type="match status" value="1"/>
</dbReference>
<dbReference type="InterPro" id="IPR000445">
    <property type="entry name" value="HhH_motif"/>
</dbReference>
<evidence type="ECO:0000259" key="15">
    <source>
        <dbReference type="SMART" id="SM00478"/>
    </source>
</evidence>
<comment type="cofactor">
    <cofactor evidence="14">
        <name>[4Fe-4S] cluster</name>
        <dbReference type="ChEBI" id="CHEBI:49883"/>
    </cofactor>
    <text evidence="14">Binds 1 [4Fe-4S] cluster.</text>
</comment>
<dbReference type="InterPro" id="IPR029119">
    <property type="entry name" value="MutY_C"/>
</dbReference>
<evidence type="ECO:0000256" key="9">
    <source>
        <dbReference type="ARBA" id="ARBA00022801"/>
    </source>
</evidence>
<proteinExistence type="inferred from homology"/>
<evidence type="ECO:0000256" key="5">
    <source>
        <dbReference type="ARBA" id="ARBA00022023"/>
    </source>
</evidence>
<keyword evidence="9 16" id="KW-0378">Hydrolase</keyword>
<evidence type="ECO:0000256" key="2">
    <source>
        <dbReference type="ARBA" id="ARBA00002933"/>
    </source>
</evidence>
<evidence type="ECO:0000256" key="8">
    <source>
        <dbReference type="ARBA" id="ARBA00022763"/>
    </source>
</evidence>
<dbReference type="GO" id="GO:0051539">
    <property type="term" value="F:4 iron, 4 sulfur cluster binding"/>
    <property type="evidence" value="ECO:0007669"/>
    <property type="project" value="UniProtKB-UniRule"/>
</dbReference>
<dbReference type="InterPro" id="IPR005760">
    <property type="entry name" value="A/G_AdeGlyc_MutY"/>
</dbReference>
<dbReference type="Gene3D" id="3.90.79.10">
    <property type="entry name" value="Nucleoside Triphosphate Pyrophosphohydrolase"/>
    <property type="match status" value="1"/>
</dbReference>
<dbReference type="GO" id="GO:0046872">
    <property type="term" value="F:metal ion binding"/>
    <property type="evidence" value="ECO:0007669"/>
    <property type="project" value="UniProtKB-UniRule"/>
</dbReference>
<dbReference type="Gene3D" id="1.10.1670.10">
    <property type="entry name" value="Helix-hairpin-Helix base-excision DNA repair enzymes (C-terminal)"/>
    <property type="match status" value="1"/>
</dbReference>